<name>A0A9P6T523_9BASI</name>
<organism evidence="2 3">
    <name type="scientific">Cronartium quercuum f. sp. fusiforme G11</name>
    <dbReference type="NCBI Taxonomy" id="708437"/>
    <lineage>
        <taxon>Eukaryota</taxon>
        <taxon>Fungi</taxon>
        <taxon>Dikarya</taxon>
        <taxon>Basidiomycota</taxon>
        <taxon>Pucciniomycotina</taxon>
        <taxon>Pucciniomycetes</taxon>
        <taxon>Pucciniales</taxon>
        <taxon>Coleosporiaceae</taxon>
        <taxon>Cronartium</taxon>
    </lineage>
</organism>
<keyword evidence="3" id="KW-1185">Reference proteome</keyword>
<protein>
    <submittedName>
        <fullName evidence="2">Uncharacterized protein</fullName>
    </submittedName>
</protein>
<gene>
    <name evidence="2" type="ORF">CROQUDRAFT_137308</name>
</gene>
<sequence length="151" mass="16563">MKKATFTSSTSEKLLKLPKGISRKVAQPVRAKSKPLPSQKGKTTPTKFLKNVPPLPSSIPKSKAPKTAPATPSPAKKQPNQITKDDYPKAFNSTKECLFAFIWILSGTLENTAVFSTPKKEVLSTFYSQFSTASKLHNAQYEWVVAAKLPV</sequence>
<evidence type="ECO:0000256" key="1">
    <source>
        <dbReference type="SAM" id="MobiDB-lite"/>
    </source>
</evidence>
<accession>A0A9P6T523</accession>
<feature type="region of interest" description="Disordered" evidence="1">
    <location>
        <begin position="1"/>
        <end position="87"/>
    </location>
</feature>
<evidence type="ECO:0000313" key="2">
    <source>
        <dbReference type="EMBL" id="KAG0139015.1"/>
    </source>
</evidence>
<feature type="compositionally biased region" description="Low complexity" evidence="1">
    <location>
        <begin position="58"/>
        <end position="79"/>
    </location>
</feature>
<proteinExistence type="predicted"/>
<feature type="compositionally biased region" description="Polar residues" evidence="1">
    <location>
        <begin position="1"/>
        <end position="12"/>
    </location>
</feature>
<dbReference type="EMBL" id="MU167941">
    <property type="protein sequence ID" value="KAG0139015.1"/>
    <property type="molecule type" value="Genomic_DNA"/>
</dbReference>
<evidence type="ECO:0000313" key="3">
    <source>
        <dbReference type="Proteomes" id="UP000886653"/>
    </source>
</evidence>
<comment type="caution">
    <text evidence="2">The sequence shown here is derived from an EMBL/GenBank/DDBJ whole genome shotgun (WGS) entry which is preliminary data.</text>
</comment>
<reference evidence="2" key="1">
    <citation type="submission" date="2013-11" db="EMBL/GenBank/DDBJ databases">
        <title>Genome sequence of the fusiform rust pathogen reveals effectors for host alternation and coevolution with pine.</title>
        <authorList>
            <consortium name="DOE Joint Genome Institute"/>
            <person name="Smith K."/>
            <person name="Pendleton A."/>
            <person name="Kubisiak T."/>
            <person name="Anderson C."/>
            <person name="Salamov A."/>
            <person name="Aerts A."/>
            <person name="Riley R."/>
            <person name="Clum A."/>
            <person name="Lindquist E."/>
            <person name="Ence D."/>
            <person name="Campbell M."/>
            <person name="Kronenberg Z."/>
            <person name="Feau N."/>
            <person name="Dhillon B."/>
            <person name="Hamelin R."/>
            <person name="Burleigh J."/>
            <person name="Smith J."/>
            <person name="Yandell M."/>
            <person name="Nelson C."/>
            <person name="Grigoriev I."/>
            <person name="Davis J."/>
        </authorList>
    </citation>
    <scope>NUCLEOTIDE SEQUENCE</scope>
    <source>
        <strain evidence="2">G11</strain>
    </source>
</reference>
<dbReference type="AlphaFoldDB" id="A0A9P6T523"/>
<dbReference type="Proteomes" id="UP000886653">
    <property type="component" value="Unassembled WGS sequence"/>
</dbReference>